<dbReference type="InterPro" id="IPR016024">
    <property type="entry name" value="ARM-type_fold"/>
</dbReference>
<organism evidence="10 11">
    <name type="scientific">Microthyrium microscopicum</name>
    <dbReference type="NCBI Taxonomy" id="703497"/>
    <lineage>
        <taxon>Eukaryota</taxon>
        <taxon>Fungi</taxon>
        <taxon>Dikarya</taxon>
        <taxon>Ascomycota</taxon>
        <taxon>Pezizomycotina</taxon>
        <taxon>Dothideomycetes</taxon>
        <taxon>Dothideomycetes incertae sedis</taxon>
        <taxon>Microthyriales</taxon>
        <taxon>Microthyriaceae</taxon>
        <taxon>Microthyrium</taxon>
    </lineage>
</organism>
<feature type="region of interest" description="Disordered" evidence="8">
    <location>
        <begin position="456"/>
        <end position="530"/>
    </location>
</feature>
<feature type="compositionally biased region" description="Polar residues" evidence="8">
    <location>
        <begin position="205"/>
        <end position="216"/>
    </location>
</feature>
<dbReference type="FunFam" id="1.25.40.180:FF:000020">
    <property type="entry name" value="Eukaryotic translation initiation factor subunit"/>
    <property type="match status" value="1"/>
</dbReference>
<feature type="region of interest" description="Disordered" evidence="8">
    <location>
        <begin position="849"/>
        <end position="872"/>
    </location>
</feature>
<feature type="compositionally biased region" description="Low complexity" evidence="8">
    <location>
        <begin position="243"/>
        <end position="252"/>
    </location>
</feature>
<name>A0A6A6TX36_9PEZI</name>
<feature type="domain" description="MIF4G" evidence="9">
    <location>
        <begin position="1071"/>
        <end position="1312"/>
    </location>
</feature>
<feature type="region of interest" description="Disordered" evidence="8">
    <location>
        <begin position="887"/>
        <end position="1035"/>
    </location>
</feature>
<evidence type="ECO:0000256" key="8">
    <source>
        <dbReference type="SAM" id="MobiDB-lite"/>
    </source>
</evidence>
<sequence length="1488" mass="158416">MTSTLPPNANPNTAQSASGAPSAPSGTPSVRSSYANATKGKPIGAPIVASSTPPAIVGGPAQHGKASSASPVNGKSAPPAIPSGAPPIVSSGSIANGGQEIKPSPVTISAQGTTGYLPNGGSAGQASRPNIHFGSMNPSGSPAVAPSVPHIPQNSNLGAPMSNSASSQRSPSPIPQPALSGGRPPSAPQGQGSQLNFGNLGGSDNPDQNLRSSAQLPTGPANLVQSQHLRTQSSQSQHSDMSGHMNRNNMQGNGRGRGGYAPQYPASNLAHSSPQMYRQSPAMAPRNPNVPSFTPQNSMRGPPASPYQQNRSPAITPASIHGQPHIANGQPVPHAYGQYPQHLAPQVNNPISSRNTSSQSGVASFGRRGGGNFNSMPMSSPVEPPVSYLSTDVFQMSQDEISARFANVFSAPGNIEEYLTFVKSAGMYGVPPQDYYGAYYGASPYMQQNMMQYQNAPASPRFNPATHGPPHPGYMPGPYNAPPNMSRTPSQQGSDRAASTVQQVPTPLPPTQPPPVVSSSPAPPSQPRKSKAIVIKNADGEIVDLKNLSSQSPAPAQSGPPPVVSSGPGVPTTPAAPPPRKEPEPAPQHTRTDSQPSKSSEETKRLFAEQFKRQLQLDEEEKTRAAKEKEAAAAKEVKVEPVKTEPEVAKTEEPKIEAKATEPAADDKDAAERKRVEDEEAWIRELEEQEREEEERERAYQEKKKKQKEEEARKEAEAALKEDEELKRQEREAEEREAAKISGKTEPETDKAKAEDAKLFASLKRPTLGPGAEGSEVSTPASESMPPPPVPTPAASTPTPVAKFQPAKPKPSMLKIETTKVVEPAQPTAGMQSLRSARFLKIQAEDGIYPEGIRSPNPALNQGGKSRGRQYDKDFLLQFQEVFKEKPSVNWDKTLKETVGDGDSGSARPQSARTPSMGGRQNSRNAGPVNVMGSFAAGASAARGTTSEQRFAASNGPSRVSGSFANNPLAQFSGAGRGMGFPMGSQAMSRQGSAQSRGPQMNSPRSGSGRNSSRRDKNPHQEAVAAKNMPLTAGKDLKPLELSKTGWKPASLVGASQPALPGTHLAPDLVQRKVKASLNKMTPEKFDKISGDILQIAAQSKDESDGRTLRQVIQLTFEKACDEAHWASMYAKFCKRMLETMSTEIKDENVKDKNGLPVVGGALFRKYLLNRCQEEFERGWELNLPAAPEGGASQEAVMLSDEYYVAAAAKRRGLGLIHFIGELYKLGMLTIRIMHECVVKLLNFTGLPEESTVESLVKLLRTIGSTMDAVVPNGREMINMYFDRIDNVMKQEALPSRLYYMLLDTVELRRKNWDANDADKGPKTITEIHEEAARKAQAADIERQKNARFGNRPGAGRGDNRSFSNNMGAPPPDYPRNQVGMDDLKKLAGRARPNAGGSGSLGPSSMFSASRSGSRRGLGPPRADDSAPSSRTGTPPVKEKEPTASVNSFSILADTGDADNEVTSPPSTSVSPALAKSTPAKSGDDKTT</sequence>
<feature type="compositionally biased region" description="Low complexity" evidence="8">
    <location>
        <begin position="1002"/>
        <end position="1011"/>
    </location>
</feature>
<evidence type="ECO:0000313" key="11">
    <source>
        <dbReference type="Proteomes" id="UP000799302"/>
    </source>
</evidence>
<protein>
    <recommendedName>
        <fullName evidence="9">MIF4G domain-containing protein</fullName>
    </recommendedName>
</protein>
<accession>A0A6A6TX36</accession>
<dbReference type="PANTHER" id="PTHR23253">
    <property type="entry name" value="EUKARYOTIC TRANSLATION INITIATION FACTOR 4 GAMMA"/>
    <property type="match status" value="1"/>
</dbReference>
<feature type="compositionally biased region" description="Pro residues" evidence="8">
    <location>
        <begin position="506"/>
        <end position="526"/>
    </location>
</feature>
<feature type="compositionally biased region" description="Low complexity" evidence="8">
    <location>
        <begin position="933"/>
        <end position="947"/>
    </location>
</feature>
<feature type="compositionally biased region" description="Polar residues" evidence="8">
    <location>
        <begin position="289"/>
        <end position="299"/>
    </location>
</feature>
<feature type="compositionally biased region" description="Polar residues" evidence="8">
    <location>
        <begin position="986"/>
        <end position="1001"/>
    </location>
</feature>
<dbReference type="GO" id="GO:0003729">
    <property type="term" value="F:mRNA binding"/>
    <property type="evidence" value="ECO:0007669"/>
    <property type="project" value="TreeGrafter"/>
</dbReference>
<feature type="compositionally biased region" description="Low complexity" evidence="8">
    <location>
        <begin position="793"/>
        <end position="802"/>
    </location>
</feature>
<feature type="compositionally biased region" description="Polar residues" evidence="8">
    <location>
        <begin position="1"/>
        <end position="12"/>
    </location>
</feature>
<evidence type="ECO:0000256" key="7">
    <source>
        <dbReference type="ARBA" id="ARBA00022917"/>
    </source>
</evidence>
<feature type="compositionally biased region" description="Polar residues" evidence="8">
    <location>
        <begin position="955"/>
        <end position="970"/>
    </location>
</feature>
<keyword evidence="11" id="KW-1185">Reference proteome</keyword>
<dbReference type="Gene3D" id="1.20.970.30">
    <property type="entry name" value="eIF4G, eIF4E-binding domain"/>
    <property type="match status" value="1"/>
</dbReference>
<evidence type="ECO:0000259" key="9">
    <source>
        <dbReference type="SMART" id="SM00543"/>
    </source>
</evidence>
<proteinExistence type="inferred from homology"/>
<gene>
    <name evidence="10" type="ORF">BT63DRAFT_114385</name>
</gene>
<feature type="compositionally biased region" description="Polar residues" evidence="8">
    <location>
        <begin position="223"/>
        <end position="240"/>
    </location>
</feature>
<evidence type="ECO:0000256" key="1">
    <source>
        <dbReference type="ARBA" id="ARBA00004496"/>
    </source>
</evidence>
<keyword evidence="6" id="KW-0694">RNA-binding</keyword>
<feature type="compositionally biased region" description="Polar residues" evidence="8">
    <location>
        <begin position="265"/>
        <end position="278"/>
    </location>
</feature>
<comment type="similarity">
    <text evidence="2">Belongs to the eukaryotic initiation factor 4G family.</text>
</comment>
<dbReference type="GO" id="GO:0003743">
    <property type="term" value="F:translation initiation factor activity"/>
    <property type="evidence" value="ECO:0007669"/>
    <property type="project" value="UniProtKB-KW"/>
</dbReference>
<feature type="region of interest" description="Disordered" evidence="8">
    <location>
        <begin position="549"/>
        <end position="812"/>
    </location>
</feature>
<dbReference type="PANTHER" id="PTHR23253:SF9">
    <property type="entry name" value="EUKARYOTIC TRANSLATION INITIATION FACTOR 4 GAMMA 2"/>
    <property type="match status" value="1"/>
</dbReference>
<feature type="compositionally biased region" description="Polar residues" evidence="8">
    <location>
        <begin position="106"/>
        <end position="116"/>
    </location>
</feature>
<keyword evidence="4" id="KW-0396">Initiation factor</keyword>
<dbReference type="InterPro" id="IPR003890">
    <property type="entry name" value="MIF4G-like_typ-3"/>
</dbReference>
<feature type="compositionally biased region" description="Low complexity" evidence="8">
    <location>
        <begin position="159"/>
        <end position="171"/>
    </location>
</feature>
<feature type="compositionally biased region" description="Polar residues" evidence="8">
    <location>
        <begin position="483"/>
        <end position="494"/>
    </location>
</feature>
<evidence type="ECO:0000256" key="6">
    <source>
        <dbReference type="ARBA" id="ARBA00022884"/>
    </source>
</evidence>
<evidence type="ECO:0000256" key="2">
    <source>
        <dbReference type="ARBA" id="ARBA00005775"/>
    </source>
</evidence>
<dbReference type="GO" id="GO:0016281">
    <property type="term" value="C:eukaryotic translation initiation factor 4F complex"/>
    <property type="evidence" value="ECO:0007669"/>
    <property type="project" value="TreeGrafter"/>
</dbReference>
<feature type="compositionally biased region" description="Low complexity" evidence="8">
    <location>
        <begin position="138"/>
        <end position="148"/>
    </location>
</feature>
<feature type="region of interest" description="Disordered" evidence="8">
    <location>
        <begin position="1332"/>
        <end position="1488"/>
    </location>
</feature>
<feature type="compositionally biased region" description="Low complexity" evidence="8">
    <location>
        <begin position="564"/>
        <end position="573"/>
    </location>
</feature>
<feature type="region of interest" description="Disordered" evidence="8">
    <location>
        <begin position="1"/>
        <end position="311"/>
    </location>
</feature>
<feature type="compositionally biased region" description="Polar residues" evidence="8">
    <location>
        <begin position="907"/>
        <end position="925"/>
    </location>
</feature>
<feature type="compositionally biased region" description="Basic and acidic residues" evidence="8">
    <location>
        <begin position="696"/>
        <end position="758"/>
    </location>
</feature>
<evidence type="ECO:0000256" key="5">
    <source>
        <dbReference type="ARBA" id="ARBA00022553"/>
    </source>
</evidence>
<dbReference type="InterPro" id="IPR036211">
    <property type="entry name" value="eIF4G_eIF4E-bd_sf"/>
</dbReference>
<feature type="compositionally biased region" description="Basic and acidic residues" evidence="8">
    <location>
        <begin position="599"/>
        <end position="686"/>
    </location>
</feature>
<feature type="region of interest" description="Disordered" evidence="8">
    <location>
        <begin position="352"/>
        <end position="371"/>
    </location>
</feature>
<keyword evidence="7" id="KW-0648">Protein biosynthesis</keyword>
<dbReference type="GO" id="GO:0010494">
    <property type="term" value="C:cytoplasmic stress granule"/>
    <property type="evidence" value="ECO:0007669"/>
    <property type="project" value="UniProtKB-ARBA"/>
</dbReference>
<keyword evidence="3" id="KW-0963">Cytoplasm</keyword>
<evidence type="ECO:0000256" key="4">
    <source>
        <dbReference type="ARBA" id="ARBA00022540"/>
    </source>
</evidence>
<feature type="compositionally biased region" description="Low complexity" evidence="8">
    <location>
        <begin position="1402"/>
        <end position="1421"/>
    </location>
</feature>
<feature type="compositionally biased region" description="Pro residues" evidence="8">
    <location>
        <begin position="467"/>
        <end position="481"/>
    </location>
</feature>
<evidence type="ECO:0000256" key="3">
    <source>
        <dbReference type="ARBA" id="ARBA00022490"/>
    </source>
</evidence>
<dbReference type="Proteomes" id="UP000799302">
    <property type="component" value="Unassembled WGS sequence"/>
</dbReference>
<dbReference type="SUPFAM" id="SSF48371">
    <property type="entry name" value="ARM repeat"/>
    <property type="match status" value="1"/>
</dbReference>
<dbReference type="Gene3D" id="1.25.40.180">
    <property type="match status" value="1"/>
</dbReference>
<reference evidence="10" key="1">
    <citation type="journal article" date="2020" name="Stud. Mycol.">
        <title>101 Dothideomycetes genomes: a test case for predicting lifestyles and emergence of pathogens.</title>
        <authorList>
            <person name="Haridas S."/>
            <person name="Albert R."/>
            <person name="Binder M."/>
            <person name="Bloem J."/>
            <person name="Labutti K."/>
            <person name="Salamov A."/>
            <person name="Andreopoulos B."/>
            <person name="Baker S."/>
            <person name="Barry K."/>
            <person name="Bills G."/>
            <person name="Bluhm B."/>
            <person name="Cannon C."/>
            <person name="Castanera R."/>
            <person name="Culley D."/>
            <person name="Daum C."/>
            <person name="Ezra D."/>
            <person name="Gonzalez J."/>
            <person name="Henrissat B."/>
            <person name="Kuo A."/>
            <person name="Liang C."/>
            <person name="Lipzen A."/>
            <person name="Lutzoni F."/>
            <person name="Magnuson J."/>
            <person name="Mondo S."/>
            <person name="Nolan M."/>
            <person name="Ohm R."/>
            <person name="Pangilinan J."/>
            <person name="Park H.-J."/>
            <person name="Ramirez L."/>
            <person name="Alfaro M."/>
            <person name="Sun H."/>
            <person name="Tritt A."/>
            <person name="Yoshinaga Y."/>
            <person name="Zwiers L.-H."/>
            <person name="Turgeon B."/>
            <person name="Goodwin S."/>
            <person name="Spatafora J."/>
            <person name="Crous P."/>
            <person name="Grigoriev I."/>
        </authorList>
    </citation>
    <scope>NUCLEOTIDE SEQUENCE</scope>
    <source>
        <strain evidence="10">CBS 115976</strain>
    </source>
</reference>
<dbReference type="EMBL" id="MU004244">
    <property type="protein sequence ID" value="KAF2663901.1"/>
    <property type="molecule type" value="Genomic_DNA"/>
</dbReference>
<feature type="compositionally biased region" description="Basic and acidic residues" evidence="8">
    <location>
        <begin position="887"/>
        <end position="899"/>
    </location>
</feature>
<dbReference type="Pfam" id="PF02854">
    <property type="entry name" value="MIF4G"/>
    <property type="match status" value="1"/>
</dbReference>
<evidence type="ECO:0000313" key="10">
    <source>
        <dbReference type="EMBL" id="KAF2663901.1"/>
    </source>
</evidence>
<feature type="compositionally biased region" description="Polar residues" evidence="8">
    <location>
        <begin position="352"/>
        <end position="362"/>
    </location>
</feature>
<dbReference type="OrthoDB" id="514777at2759"/>
<dbReference type="InterPro" id="IPR022745">
    <property type="entry name" value="eIF4G1_eIF4E-bd"/>
</dbReference>
<dbReference type="SMART" id="SM00543">
    <property type="entry name" value="MIF4G"/>
    <property type="match status" value="1"/>
</dbReference>
<comment type="subcellular location">
    <subcellularLocation>
        <location evidence="1">Cytoplasm</location>
    </subcellularLocation>
</comment>
<feature type="compositionally biased region" description="Low complexity" evidence="8">
    <location>
        <begin position="13"/>
        <end position="29"/>
    </location>
</feature>
<dbReference type="SUPFAM" id="SSF101489">
    <property type="entry name" value="Eukaryotic initiation factor 4f subunit eIF4g, eIF4e-binding domain"/>
    <property type="match status" value="1"/>
</dbReference>
<feature type="compositionally biased region" description="Low complexity" evidence="8">
    <location>
        <begin position="1462"/>
        <end position="1472"/>
    </location>
</feature>
<feature type="compositionally biased region" description="Polar residues" evidence="8">
    <location>
        <begin position="188"/>
        <end position="197"/>
    </location>
</feature>
<keyword evidence="5" id="KW-0597">Phosphoprotein</keyword>
<dbReference type="Pfam" id="PF12152">
    <property type="entry name" value="eIF_4G1"/>
    <property type="match status" value="1"/>
</dbReference>